<evidence type="ECO:0000313" key="4">
    <source>
        <dbReference type="Proteomes" id="UP000245981"/>
    </source>
</evidence>
<keyword evidence="2" id="KW-0472">Membrane</keyword>
<dbReference type="AlphaFoldDB" id="A0A2V2BFW0"/>
<accession>A0A2V2BFW0</accession>
<reference evidence="3 4" key="1">
    <citation type="submission" date="2018-05" db="EMBL/GenBank/DDBJ databases">
        <title>Genomic Encyclopedia of Type Strains, Phase IV (KMG-V): Genome sequencing to study the core and pangenomes of soil and plant-associated prokaryotes.</title>
        <authorList>
            <person name="Whitman W."/>
        </authorList>
    </citation>
    <scope>NUCLEOTIDE SEQUENCE [LARGE SCALE GENOMIC DNA]</scope>
    <source>
        <strain evidence="3 4">PNA 200-10</strain>
    </source>
</reference>
<dbReference type="EMBL" id="QGHF01000010">
    <property type="protein sequence ID" value="PWK94555.1"/>
    <property type="molecule type" value="Genomic_DNA"/>
</dbReference>
<dbReference type="InterPro" id="IPR049855">
    <property type="entry name" value="DotG/IcmE-like_C"/>
</dbReference>
<proteinExistence type="predicted"/>
<dbReference type="NCBIfam" id="NF033884">
    <property type="entry name" value="conj_TraO_IncI1"/>
    <property type="match status" value="1"/>
</dbReference>
<dbReference type="CDD" id="cd16431">
    <property type="entry name" value="IcmE"/>
    <property type="match status" value="1"/>
</dbReference>
<dbReference type="Proteomes" id="UP000245981">
    <property type="component" value="Unassembled WGS sequence"/>
</dbReference>
<name>A0A2V2BFW0_9GAMM</name>
<keyword evidence="2" id="KW-0812">Transmembrane</keyword>
<feature type="region of interest" description="Disordered" evidence="1">
    <location>
        <begin position="392"/>
        <end position="422"/>
    </location>
</feature>
<feature type="compositionally biased region" description="Polar residues" evidence="1">
    <location>
        <begin position="392"/>
        <end position="418"/>
    </location>
</feature>
<comment type="caution">
    <text evidence="3">The sequence shown here is derived from an EMBL/GenBank/DDBJ whole genome shotgun (WGS) entry which is preliminary data.</text>
</comment>
<evidence type="ECO:0000256" key="2">
    <source>
        <dbReference type="SAM" id="Phobius"/>
    </source>
</evidence>
<keyword evidence="2" id="KW-1133">Transmembrane helix</keyword>
<feature type="transmembrane region" description="Helical" evidence="2">
    <location>
        <begin position="20"/>
        <end position="40"/>
    </location>
</feature>
<protein>
    <submittedName>
        <fullName evidence="3">Intracellular multiplication protein IcmE</fullName>
    </submittedName>
</protein>
<dbReference type="OrthoDB" id="8680684at2"/>
<dbReference type="RefSeq" id="WP_109717989.1">
    <property type="nucleotide sequence ID" value="NZ_QGHF01000010.1"/>
</dbReference>
<evidence type="ECO:0000256" key="1">
    <source>
        <dbReference type="SAM" id="MobiDB-lite"/>
    </source>
</evidence>
<evidence type="ECO:0000313" key="3">
    <source>
        <dbReference type="EMBL" id="PWK94555.1"/>
    </source>
</evidence>
<organism evidence="3 4">
    <name type="scientific">Pantoea allii</name>
    <dbReference type="NCBI Taxonomy" id="574096"/>
    <lineage>
        <taxon>Bacteria</taxon>
        <taxon>Pseudomonadati</taxon>
        <taxon>Pseudomonadota</taxon>
        <taxon>Gammaproteobacteria</taxon>
        <taxon>Enterobacterales</taxon>
        <taxon>Erwiniaceae</taxon>
        <taxon>Pantoea</taxon>
    </lineage>
</organism>
<sequence length="442" mass="46305">MSEEQNIDSDGGGQVKRTLYIVGALVVAVLGGGYLLISWATTTPPAPSRVDLNQVGNSGGARQNTTESQHYRELLRENNAQGAAAAAAQNKSFIASIPLEQDVIVTKSETAVSDNARPVSARAASNQTAPARTEEQVRLINDARQKALTALLTRMQQPETVADLPEAQEIGGKQGSWSSWADSLPGSAVRQAAMRIRQAQADSRPPVQVVAPYWRGPGEIYTGVDSDNSTTPVLGRFVTGPYAGAVLKAPDGAKLAGDGVVIHFTTMNFKGLDYKVDAYALQDDSLVANIASSVNHHYFRRIVLPAIFGGVGAAGGLYSQANTQVLSNGLSTVTARPGLPSGSALTGVIAGGMATQAAQVLNSDNSREPDRTVSVTAGQTVAIQFMSPVYSTDVQSPKDGTSQNVTAQTFSQSVTPSPTAAELRADTAARIRAAEQRGASRE</sequence>
<gene>
    <name evidence="3" type="ORF">C7431_11049</name>
</gene>